<sequence length="500" mass="55444">MRNGIYLVLGLFCLGLNAQTMADVVRLGTEESQGTARYQAMGGAFGALGGDLSSLNVNPAGSAVFNYGQFSITGSNYNRDNEQLYGNTFNNASLNSTELNQAGGVFVFEGKGSNWKKLALAINYDLVDNFDNYYEFRGATTSGLDNYFLNYADGIPFNSILRGENEYVEIGYLRTGEDFGYAAQQAYLGYYGGLIDPADPENEDGTSYISTANYDQVNQRYRQTTNGYNSKFTVNMAGQYQENLYLGASLNFHSIFYERLSLLDEDGYADDSQITFATFDNLLQTEGNGFSFSLGAIAKLNENIRIGGSYQSPTWYYLTDNASQRINSSLADENIDFLDFDEINYYPDYTIKTPGKISGSAAIIFAKEGLLSFDYGYQDFSNARLRPENDIEFSNTNQAISSELQAVNTYRIGGEYRIERLSLRGGYRIEESPYVDKTILDDLTGYSAGIGYDFGGSKLDAAFVRTEQDTNFRLYDAGLGNSAASTFINTNVTLTYTLKF</sequence>
<dbReference type="Proteomes" id="UP000191680">
    <property type="component" value="Unassembled WGS sequence"/>
</dbReference>
<keyword evidence="5 8" id="KW-0732">Signal</keyword>
<reference evidence="9 10" key="1">
    <citation type="submission" date="2016-12" db="EMBL/GenBank/DDBJ databases">
        <authorList>
            <person name="Song W.-J."/>
            <person name="Kurnit D.M."/>
        </authorList>
    </citation>
    <scope>NUCLEOTIDE SEQUENCE [LARGE SCALE GENOMIC DNA]</scope>
    <source>
        <strain evidence="9 10">HSG9</strain>
    </source>
</reference>
<organism evidence="9 10">
    <name type="scientific">Croceivirga radicis</name>
    <dbReference type="NCBI Taxonomy" id="1929488"/>
    <lineage>
        <taxon>Bacteria</taxon>
        <taxon>Pseudomonadati</taxon>
        <taxon>Bacteroidota</taxon>
        <taxon>Flavobacteriia</taxon>
        <taxon>Flavobacteriales</taxon>
        <taxon>Flavobacteriaceae</taxon>
        <taxon>Croceivirga</taxon>
    </lineage>
</organism>
<dbReference type="SUPFAM" id="SSF56935">
    <property type="entry name" value="Porins"/>
    <property type="match status" value="1"/>
</dbReference>
<keyword evidence="3" id="KW-1134">Transmembrane beta strand</keyword>
<evidence type="ECO:0000256" key="8">
    <source>
        <dbReference type="SAM" id="SignalP"/>
    </source>
</evidence>
<accession>A0A1V6LPJ0</accession>
<dbReference type="Pfam" id="PF03349">
    <property type="entry name" value="Toluene_X"/>
    <property type="match status" value="1"/>
</dbReference>
<evidence type="ECO:0000313" key="9">
    <source>
        <dbReference type="EMBL" id="OQD42114.1"/>
    </source>
</evidence>
<proteinExistence type="inferred from homology"/>
<comment type="caution">
    <text evidence="9">The sequence shown here is derived from an EMBL/GenBank/DDBJ whole genome shotgun (WGS) entry which is preliminary data.</text>
</comment>
<evidence type="ECO:0000256" key="3">
    <source>
        <dbReference type="ARBA" id="ARBA00022452"/>
    </source>
</evidence>
<dbReference type="Gene3D" id="2.40.160.60">
    <property type="entry name" value="Outer membrane protein transport protein (OMPP1/FadL/TodX)"/>
    <property type="match status" value="1"/>
</dbReference>
<keyword evidence="7" id="KW-0998">Cell outer membrane</keyword>
<feature type="chain" id="PRO_5012257880" evidence="8">
    <location>
        <begin position="23"/>
        <end position="500"/>
    </location>
</feature>
<dbReference type="PANTHER" id="PTHR35093:SF8">
    <property type="entry name" value="OUTER MEMBRANE PROTEIN NMB0088-RELATED"/>
    <property type="match status" value="1"/>
</dbReference>
<comment type="subcellular location">
    <subcellularLocation>
        <location evidence="1">Cell outer membrane</location>
        <topology evidence="1">Multi-pass membrane protein</topology>
    </subcellularLocation>
</comment>
<dbReference type="InterPro" id="IPR005017">
    <property type="entry name" value="OMPP1/FadL/TodX"/>
</dbReference>
<protein>
    <submittedName>
        <fullName evidence="9">Aromatic hydrocarbon degradation protein</fullName>
    </submittedName>
</protein>
<keyword evidence="6" id="KW-0472">Membrane</keyword>
<dbReference type="OrthoDB" id="9765571at2"/>
<feature type="signal peptide" evidence="8">
    <location>
        <begin position="1"/>
        <end position="22"/>
    </location>
</feature>
<dbReference type="PANTHER" id="PTHR35093">
    <property type="entry name" value="OUTER MEMBRANE PROTEIN NMB0088-RELATED"/>
    <property type="match status" value="1"/>
</dbReference>
<evidence type="ECO:0000256" key="5">
    <source>
        <dbReference type="ARBA" id="ARBA00022729"/>
    </source>
</evidence>
<evidence type="ECO:0000256" key="2">
    <source>
        <dbReference type="ARBA" id="ARBA00008163"/>
    </source>
</evidence>
<keyword evidence="10" id="KW-1185">Reference proteome</keyword>
<evidence type="ECO:0000313" key="10">
    <source>
        <dbReference type="Proteomes" id="UP000191680"/>
    </source>
</evidence>
<dbReference type="GO" id="GO:0015483">
    <property type="term" value="F:long-chain fatty acid transporting porin activity"/>
    <property type="evidence" value="ECO:0007669"/>
    <property type="project" value="TreeGrafter"/>
</dbReference>
<comment type="similarity">
    <text evidence="2">Belongs to the OmpP1/FadL family.</text>
</comment>
<evidence type="ECO:0000256" key="7">
    <source>
        <dbReference type="ARBA" id="ARBA00023237"/>
    </source>
</evidence>
<dbReference type="RefSeq" id="WP_080319444.1">
    <property type="nucleotide sequence ID" value="NZ_MTBC01000008.1"/>
</dbReference>
<name>A0A1V6LPJ0_9FLAO</name>
<keyword evidence="4" id="KW-0812">Transmembrane</keyword>
<evidence type="ECO:0000256" key="1">
    <source>
        <dbReference type="ARBA" id="ARBA00004571"/>
    </source>
</evidence>
<evidence type="ECO:0000256" key="6">
    <source>
        <dbReference type="ARBA" id="ARBA00023136"/>
    </source>
</evidence>
<evidence type="ECO:0000256" key="4">
    <source>
        <dbReference type="ARBA" id="ARBA00022692"/>
    </source>
</evidence>
<dbReference type="EMBL" id="MTBC01000008">
    <property type="protein sequence ID" value="OQD42114.1"/>
    <property type="molecule type" value="Genomic_DNA"/>
</dbReference>
<dbReference type="AlphaFoldDB" id="A0A1V6LPJ0"/>
<gene>
    <name evidence="9" type="ORF">BUL40_11870</name>
</gene>
<dbReference type="GO" id="GO:0009279">
    <property type="term" value="C:cell outer membrane"/>
    <property type="evidence" value="ECO:0007669"/>
    <property type="project" value="UniProtKB-SubCell"/>
</dbReference>